<organism evidence="1 2">
    <name type="scientific">Persea americana</name>
    <name type="common">Avocado</name>
    <dbReference type="NCBI Taxonomy" id="3435"/>
    <lineage>
        <taxon>Eukaryota</taxon>
        <taxon>Viridiplantae</taxon>
        <taxon>Streptophyta</taxon>
        <taxon>Embryophyta</taxon>
        <taxon>Tracheophyta</taxon>
        <taxon>Spermatophyta</taxon>
        <taxon>Magnoliopsida</taxon>
        <taxon>Magnoliidae</taxon>
        <taxon>Laurales</taxon>
        <taxon>Lauraceae</taxon>
        <taxon>Persea</taxon>
    </lineage>
</organism>
<dbReference type="EMBL" id="CM056811">
    <property type="protein sequence ID" value="KAJ8638228.1"/>
    <property type="molecule type" value="Genomic_DNA"/>
</dbReference>
<accession>A0ACC2LXX6</accession>
<proteinExistence type="predicted"/>
<comment type="caution">
    <text evidence="1">The sequence shown here is derived from an EMBL/GenBank/DDBJ whole genome shotgun (WGS) entry which is preliminary data.</text>
</comment>
<evidence type="ECO:0000313" key="2">
    <source>
        <dbReference type="Proteomes" id="UP001234297"/>
    </source>
</evidence>
<dbReference type="Proteomes" id="UP001234297">
    <property type="component" value="Chromosome 3"/>
</dbReference>
<keyword evidence="2" id="KW-1185">Reference proteome</keyword>
<sequence>MGSSYKIVFSHRHLYFLFSFLLLSTSTQQRFMAEGSIISRLLEVAKGGGEEKMLMRARIGSRPPSCEKRCRSCGHCEAIQVPAVPQDGRGRRHSSVVSTITSRGTSPKSHLHFLLEVTSPGMGMVFGFCLWFWASLRVAFSGNTTVKHSRDKRKAFEEKNKEVSNSAEERHEFLKFGRKDLDHGIERTSEIQKHGNEGESIEEEQGGGGGEESKEEEGEDEERGGGDDEIDENDQDRADEEERGEDFIDEEENAEKEENEETENIERGQYEGKDDEENEVLDTSEDQNQARTGMSSQEAHEKQYNGDDASNAVVPTTQTIRKVDIAVLEKSHEEQVDNAENNDLEDAKTNRTEGSNVGNNITEITIVLGDDEKIDLSSINAATKEEKGAEVSSSTAEDKSHDSTEVSNNQTILYGTSLADNIEVPGSVLHNVSIALDSTQGEKATVKVTTSDQGKTSSKTTVLEQTEKYNTTVTAVESVNEVGSSITINGNYGEVQTETDSSTSLVTQVQKARLTHLETLPEAGQEGKNVRDAAA</sequence>
<protein>
    <submittedName>
        <fullName evidence="1">Uncharacterized protein</fullName>
    </submittedName>
</protein>
<evidence type="ECO:0000313" key="1">
    <source>
        <dbReference type="EMBL" id="KAJ8638228.1"/>
    </source>
</evidence>
<name>A0ACC2LXX6_PERAE</name>
<gene>
    <name evidence="1" type="ORF">MRB53_012495</name>
</gene>
<reference evidence="1 2" key="1">
    <citation type="journal article" date="2022" name="Hortic Res">
        <title>A haplotype resolved chromosomal level avocado genome allows analysis of novel avocado genes.</title>
        <authorList>
            <person name="Nath O."/>
            <person name="Fletcher S.J."/>
            <person name="Hayward A."/>
            <person name="Shaw L.M."/>
            <person name="Masouleh A.K."/>
            <person name="Furtado A."/>
            <person name="Henry R.J."/>
            <person name="Mitter N."/>
        </authorList>
    </citation>
    <scope>NUCLEOTIDE SEQUENCE [LARGE SCALE GENOMIC DNA]</scope>
    <source>
        <strain evidence="2">cv. Hass</strain>
    </source>
</reference>